<evidence type="ECO:0000313" key="1">
    <source>
        <dbReference type="EMBL" id="KWX79464.1"/>
    </source>
</evidence>
<dbReference type="EMBL" id="LIRB01000111">
    <property type="protein sequence ID" value="KWX79464.1"/>
    <property type="molecule type" value="Genomic_DNA"/>
</dbReference>
<keyword evidence="2" id="KW-1185">Reference proteome</keyword>
<gene>
    <name evidence="1" type="ORF">AMQ84_07035</name>
</gene>
<name>A0A132U767_9BACL</name>
<sequence length="63" mass="7623">MWTFGRCQSLMALLLSARPGSTEWQMLFKPWYKFPHLNHKRFYVYDSSINVYKEAAWHGRIVK</sequence>
<reference evidence="1 2" key="1">
    <citation type="submission" date="2015-08" db="EMBL/GenBank/DDBJ databases">
        <title>Genomes of Paenibacillus riograndensis.</title>
        <authorList>
            <person name="Sant'Anna F.H."/>
            <person name="Souza R."/>
            <person name="Ambrosini A."/>
            <person name="Bach E."/>
            <person name="Fernandes G."/>
            <person name="Balsanelli E."/>
            <person name="Baura V.A."/>
            <person name="Pedrosa F.O."/>
            <person name="Souza E.M."/>
            <person name="Passaglia L."/>
        </authorList>
    </citation>
    <scope>NUCLEOTIDE SEQUENCE [LARGE SCALE GENOMIC DNA]</scope>
    <source>
        <strain evidence="1 2">CAS34</strain>
    </source>
</reference>
<dbReference type="Proteomes" id="UP000070475">
    <property type="component" value="Unassembled WGS sequence"/>
</dbReference>
<organism evidence="1 2">
    <name type="scientific">Paenibacillus riograndensis</name>
    <dbReference type="NCBI Taxonomy" id="483937"/>
    <lineage>
        <taxon>Bacteria</taxon>
        <taxon>Bacillati</taxon>
        <taxon>Bacillota</taxon>
        <taxon>Bacilli</taxon>
        <taxon>Bacillales</taxon>
        <taxon>Paenibacillaceae</taxon>
        <taxon>Paenibacillus</taxon>
        <taxon>Paenibacillus sonchi group</taxon>
    </lineage>
</organism>
<comment type="caution">
    <text evidence="1">The sequence shown here is derived from an EMBL/GenBank/DDBJ whole genome shotgun (WGS) entry which is preliminary data.</text>
</comment>
<proteinExistence type="predicted"/>
<protein>
    <submittedName>
        <fullName evidence="1">Uncharacterized protein</fullName>
    </submittedName>
</protein>
<dbReference type="PATRIC" id="fig|483937.3.peg.4133"/>
<accession>A0A132U767</accession>
<evidence type="ECO:0000313" key="2">
    <source>
        <dbReference type="Proteomes" id="UP000070475"/>
    </source>
</evidence>
<dbReference type="AlphaFoldDB" id="A0A132U767"/>